<dbReference type="PROSITE" id="PS01315">
    <property type="entry name" value="CDS"/>
    <property type="match status" value="1"/>
</dbReference>
<evidence type="ECO:0000256" key="11">
    <source>
        <dbReference type="ARBA" id="ARBA00022692"/>
    </source>
</evidence>
<keyword evidence="16" id="KW-0594">Phospholipid biosynthesis</keyword>
<evidence type="ECO:0000256" key="3">
    <source>
        <dbReference type="ARBA" id="ARBA00005119"/>
    </source>
</evidence>
<dbReference type="InterPro" id="IPR000374">
    <property type="entry name" value="PC_trans"/>
</dbReference>
<comment type="pathway">
    <text evidence="4">Lipid metabolism.</text>
</comment>
<feature type="transmembrane region" description="Helical" evidence="19">
    <location>
        <begin position="124"/>
        <end position="140"/>
    </location>
</feature>
<evidence type="ECO:0000256" key="7">
    <source>
        <dbReference type="ARBA" id="ARBA00019373"/>
    </source>
</evidence>
<evidence type="ECO:0000256" key="6">
    <source>
        <dbReference type="ARBA" id="ARBA00012487"/>
    </source>
</evidence>
<evidence type="ECO:0000256" key="2">
    <source>
        <dbReference type="ARBA" id="ARBA00004651"/>
    </source>
</evidence>
<keyword evidence="14" id="KW-0443">Lipid metabolism</keyword>
<dbReference type="Proteomes" id="UP001368500">
    <property type="component" value="Unassembled WGS sequence"/>
</dbReference>
<keyword evidence="15 19" id="KW-0472">Membrane</keyword>
<evidence type="ECO:0000256" key="13">
    <source>
        <dbReference type="ARBA" id="ARBA00022989"/>
    </source>
</evidence>
<comment type="subcellular location">
    <subcellularLocation>
        <location evidence="2">Cell membrane</location>
        <topology evidence="2">Multi-pass membrane protein</topology>
    </subcellularLocation>
</comment>
<evidence type="ECO:0000256" key="1">
    <source>
        <dbReference type="ARBA" id="ARBA00001698"/>
    </source>
</evidence>
<evidence type="ECO:0000313" key="20">
    <source>
        <dbReference type="EMBL" id="MEK8027307.1"/>
    </source>
</evidence>
<keyword evidence="17" id="KW-1208">Phospholipid metabolism</keyword>
<comment type="similarity">
    <text evidence="5 18">Belongs to the CDS family.</text>
</comment>
<evidence type="ECO:0000256" key="9">
    <source>
        <dbReference type="ARBA" id="ARBA00022516"/>
    </source>
</evidence>
<keyword evidence="21" id="KW-1185">Reference proteome</keyword>
<keyword evidence="9" id="KW-0444">Lipid biosynthesis</keyword>
<evidence type="ECO:0000256" key="5">
    <source>
        <dbReference type="ARBA" id="ARBA00010185"/>
    </source>
</evidence>
<keyword evidence="11 18" id="KW-0812">Transmembrane</keyword>
<dbReference type="RefSeq" id="WP_341375081.1">
    <property type="nucleotide sequence ID" value="NZ_JBBUTF010000013.1"/>
</dbReference>
<dbReference type="Pfam" id="PF01148">
    <property type="entry name" value="CTP_transf_1"/>
    <property type="match status" value="1"/>
</dbReference>
<feature type="transmembrane region" description="Helical" evidence="19">
    <location>
        <begin position="95"/>
        <end position="112"/>
    </location>
</feature>
<evidence type="ECO:0000256" key="16">
    <source>
        <dbReference type="ARBA" id="ARBA00023209"/>
    </source>
</evidence>
<evidence type="ECO:0000256" key="10">
    <source>
        <dbReference type="ARBA" id="ARBA00022679"/>
    </source>
</evidence>
<keyword evidence="12 18" id="KW-0548">Nucleotidyltransferase</keyword>
<feature type="transmembrane region" description="Helical" evidence="19">
    <location>
        <begin position="228"/>
        <end position="249"/>
    </location>
</feature>
<reference evidence="20 21" key="1">
    <citation type="submission" date="2024-04" db="EMBL/GenBank/DDBJ databases">
        <title>Novel species of the genus Ideonella isolated from streams.</title>
        <authorList>
            <person name="Lu H."/>
        </authorList>
    </citation>
    <scope>NUCLEOTIDE SEQUENCE [LARGE SCALE GENOMIC DNA]</scope>
    <source>
        <strain evidence="20 21">BYS139W</strain>
    </source>
</reference>
<comment type="caution">
    <text evidence="20">The sequence shown here is derived from an EMBL/GenBank/DDBJ whole genome shotgun (WGS) entry which is preliminary data.</text>
</comment>
<evidence type="ECO:0000256" key="19">
    <source>
        <dbReference type="SAM" id="Phobius"/>
    </source>
</evidence>
<dbReference type="EC" id="2.7.7.41" evidence="6 18"/>
<comment type="pathway">
    <text evidence="3 18">Phospholipid metabolism; CDP-diacylglycerol biosynthesis; CDP-diacylglycerol from sn-glycerol 3-phosphate: step 3/3.</text>
</comment>
<keyword evidence="13 19" id="KW-1133">Transmembrane helix</keyword>
<feature type="transmembrane region" description="Helical" evidence="19">
    <location>
        <begin position="146"/>
        <end position="168"/>
    </location>
</feature>
<gene>
    <name evidence="20" type="ORF">AACH11_15190</name>
</gene>
<proteinExistence type="inferred from homology"/>
<accession>A0ABU9BBM2</accession>
<evidence type="ECO:0000313" key="21">
    <source>
        <dbReference type="Proteomes" id="UP001368500"/>
    </source>
</evidence>
<evidence type="ECO:0000256" key="14">
    <source>
        <dbReference type="ARBA" id="ARBA00023098"/>
    </source>
</evidence>
<evidence type="ECO:0000256" key="8">
    <source>
        <dbReference type="ARBA" id="ARBA00022475"/>
    </source>
</evidence>
<dbReference type="PANTHER" id="PTHR46382:SF1">
    <property type="entry name" value="PHOSPHATIDATE CYTIDYLYLTRANSFERASE"/>
    <property type="match status" value="1"/>
</dbReference>
<evidence type="ECO:0000256" key="12">
    <source>
        <dbReference type="ARBA" id="ARBA00022695"/>
    </source>
</evidence>
<dbReference type="GO" id="GO:0004605">
    <property type="term" value="F:phosphatidate cytidylyltransferase activity"/>
    <property type="evidence" value="ECO:0007669"/>
    <property type="project" value="UniProtKB-EC"/>
</dbReference>
<organism evidence="20 21">
    <name type="scientific">Pseudaquabacterium rugosum</name>
    <dbReference type="NCBI Taxonomy" id="2984194"/>
    <lineage>
        <taxon>Bacteria</taxon>
        <taxon>Pseudomonadati</taxon>
        <taxon>Pseudomonadota</taxon>
        <taxon>Betaproteobacteria</taxon>
        <taxon>Burkholderiales</taxon>
        <taxon>Sphaerotilaceae</taxon>
        <taxon>Pseudaquabacterium</taxon>
    </lineage>
</organism>
<keyword evidence="10 18" id="KW-0808">Transferase</keyword>
<keyword evidence="8" id="KW-1003">Cell membrane</keyword>
<comment type="catalytic activity">
    <reaction evidence="1 18">
        <text>a 1,2-diacyl-sn-glycero-3-phosphate + CTP + H(+) = a CDP-1,2-diacyl-sn-glycerol + diphosphate</text>
        <dbReference type="Rhea" id="RHEA:16229"/>
        <dbReference type="ChEBI" id="CHEBI:15378"/>
        <dbReference type="ChEBI" id="CHEBI:33019"/>
        <dbReference type="ChEBI" id="CHEBI:37563"/>
        <dbReference type="ChEBI" id="CHEBI:58332"/>
        <dbReference type="ChEBI" id="CHEBI:58608"/>
        <dbReference type="EC" id="2.7.7.41"/>
    </reaction>
</comment>
<evidence type="ECO:0000256" key="15">
    <source>
        <dbReference type="ARBA" id="ARBA00023136"/>
    </source>
</evidence>
<evidence type="ECO:0000256" key="17">
    <source>
        <dbReference type="ARBA" id="ARBA00023264"/>
    </source>
</evidence>
<evidence type="ECO:0000256" key="4">
    <source>
        <dbReference type="ARBA" id="ARBA00005189"/>
    </source>
</evidence>
<protein>
    <recommendedName>
        <fullName evidence="7 18">Phosphatidate cytidylyltransferase</fullName>
        <ecNumber evidence="6 18">2.7.7.41</ecNumber>
    </recommendedName>
</protein>
<sequence>MLRQRVITAVLLLAVLLPCLFAPVTLPFALFTLLAIAAAGWEWARLNPLAAAMAQRPVAAWASGALLGGLCLLWLARWPMPPRAALAGGTDPRLWQAGLLLWVVGLVIALRAGPTGWPRLPTALRWLLGLSLLGLAWLALVQARGIGVNFLLSVMAVVWTADIAAYFSGRAFGRRKLAPQISPGKSWEGVYGGVLGVAVLACVWLLLIDPRLPVDSPSLFRLLLQRGGAGLLLVGVLLLTALGVCGDLFESLVKRSAGVKDSSQLLPGHGGVLDRVDALLPVLPAALALISW</sequence>
<dbReference type="PANTHER" id="PTHR46382">
    <property type="entry name" value="PHOSPHATIDATE CYTIDYLYLTRANSFERASE"/>
    <property type="match status" value="1"/>
</dbReference>
<name>A0ABU9BBM2_9BURK</name>
<dbReference type="EMBL" id="JBBUTF010000013">
    <property type="protein sequence ID" value="MEK8027307.1"/>
    <property type="molecule type" value="Genomic_DNA"/>
</dbReference>
<evidence type="ECO:0000256" key="18">
    <source>
        <dbReference type="RuleBase" id="RU003938"/>
    </source>
</evidence>
<feature type="transmembrane region" description="Helical" evidence="19">
    <location>
        <begin position="58"/>
        <end position="75"/>
    </location>
</feature>
<feature type="transmembrane region" description="Helical" evidence="19">
    <location>
        <begin position="189"/>
        <end position="208"/>
    </location>
</feature>